<dbReference type="Pfam" id="PF04786">
    <property type="entry name" value="Baculo_DNA_bind"/>
    <property type="match status" value="1"/>
</dbReference>
<name>A0EYT0_9ABAC</name>
<reference evidence="3" key="5">
    <citation type="submission" date="2021-06" db="EMBL/GenBank/DDBJ databases">
        <authorList>
            <person name="Xiao Q."/>
            <person name="Zhang X.X."/>
            <person name="Tang M.J."/>
        </authorList>
    </citation>
    <scope>NUCLEOTIDE SEQUENCE</scope>
    <source>
        <strain evidence="3">QF4</strain>
    </source>
</reference>
<sequence>MSKRKMVNQNSNSSSESECDGDNLQVALIKKPSLAVSEMTISPDDNALCIFKPVPIKLTASDKSWIEEFEYNMGMGNSTVVYCDSVNNNLANDMMCVKNKLNLYKFMHHLYPNIDSHVSVVTADPPRVVNQIGWHVHGGIMQYYFFDQITMKLFVGKHGPFIKASWKHMPFHNEVISNCIKVHKELDGNMLLQDEIFINVPAPSEETKRRSFINKFYDITRQRNETVYANGIKNSCQQLVCDMFDADRFEQVFALSEDDKKQVKPSDSVTMYMYATLEGYKMGREQIFHTLTDAKVKNQTYSIAIQPICFFNVEP</sequence>
<reference evidence="1" key="2">
    <citation type="submission" date="2006-07" db="EMBL/GenBank/DDBJ databases">
        <authorList>
            <person name="Zhang C.-X."/>
            <person name="Yang Z.-N."/>
            <person name="Ma X.-C."/>
            <person name="Xiao Q."/>
        </authorList>
    </citation>
    <scope>NUCLEOTIDE SEQUENCE</scope>
    <source>
        <strain evidence="1">A1</strain>
    </source>
</reference>
<accession>A0EYT0</accession>
<organism evidence="1 4">
    <name type="scientific">Ectropis obliqua nucleopolyhedrovirus</name>
    <dbReference type="NCBI Taxonomy" id="59376"/>
    <lineage>
        <taxon>Viruses</taxon>
        <taxon>Viruses incertae sedis</taxon>
        <taxon>Naldaviricetes</taxon>
        <taxon>Lefavirales</taxon>
        <taxon>Baculoviridae</taxon>
        <taxon>Alphabaculovirus</taxon>
        <taxon>Alphabaculovirus ecobliquae</taxon>
    </lineage>
</organism>
<evidence type="ECO:0000313" key="3">
    <source>
        <dbReference type="EMBL" id="QWV59613.1"/>
    </source>
</evidence>
<proteinExistence type="predicted"/>
<evidence type="ECO:0000313" key="1">
    <source>
        <dbReference type="EMBL" id="ABI35711.1"/>
    </source>
</evidence>
<dbReference type="KEGG" id="vg:5176472"/>
<dbReference type="Proteomes" id="UP000214344">
    <property type="component" value="Segment"/>
</dbReference>
<dbReference type="InterPro" id="IPR006871">
    <property type="entry name" value="ssDNA-bd_baculovirus"/>
</dbReference>
<dbReference type="EMBL" id="MZ394738">
    <property type="protein sequence ID" value="QWV59613.1"/>
    <property type="molecule type" value="Genomic_DNA"/>
</dbReference>
<evidence type="ECO:0000313" key="2">
    <source>
        <dbReference type="EMBL" id="AGS47888.1"/>
    </source>
</evidence>
<dbReference type="OrthoDB" id="23658at10239"/>
<reference evidence="1 4" key="3">
    <citation type="journal article" date="2007" name="Virology">
        <title>Genome sequence and organization of a nucleopolyhedrovirus that infects the tea looper caterpillar, Ectropis obliqua.</title>
        <authorList>
            <person name="Ma X.C."/>
            <person name="Shang J.Y."/>
            <person name="Yang Z.N."/>
            <person name="Bao Y.Y."/>
            <person name="Xiao Q."/>
            <person name="Zhang C.X."/>
        </authorList>
    </citation>
    <scope>NUCLEOTIDE SEQUENCE [LARGE SCALE GENOMIC DNA]</scope>
    <source>
        <strain evidence="1 4">A1</strain>
    </source>
</reference>
<dbReference type="RefSeq" id="YP_874220.1">
    <property type="nucleotide sequence ID" value="NC_008586.1"/>
</dbReference>
<reference evidence="2" key="4">
    <citation type="submission" date="2013-04" db="EMBL/GenBank/DDBJ databases">
        <authorList>
            <person name="Chen J."/>
            <person name="Hu Y."/>
            <person name="Yin Y."/>
            <person name="Wang B."/>
            <person name="Zhu Y."/>
        </authorList>
    </citation>
    <scope>NUCLEOTIDE SEQUENCE</scope>
    <source>
        <strain evidence="2">Unioasis 1</strain>
    </source>
</reference>
<gene>
    <name evidence="3" type="ORF">QF4000027</name>
    <name evidence="2" type="ORF">wdlz-06GM38</name>
</gene>
<reference evidence="1 4" key="1">
    <citation type="journal article" date="2006" name="J. Microbiol.">
        <title>Morphological, phylogenetic and biological characteristics of Ectropis obliqua single-nucleocapsid nucleopolyhedrovirus.</title>
        <authorList>
            <person name="Ma X.C."/>
            <person name="Xu H.J."/>
            <person name="Tang M.J."/>
            <person name="Xiao Q."/>
            <person name="Hong J."/>
            <person name="Zhang C.X."/>
        </authorList>
    </citation>
    <scope>NUCLEOTIDE SEQUENCE [LARGE SCALE GENOMIC DNA]</scope>
    <source>
        <strain evidence="1 4">A1</strain>
    </source>
</reference>
<protein>
    <submittedName>
        <fullName evidence="1">Dbp-2</fullName>
    </submittedName>
    <submittedName>
        <fullName evidence="2">Putative 36.6 kDa protein</fullName>
    </submittedName>
</protein>
<dbReference type="EMBL" id="DQ837165">
    <property type="protein sequence ID" value="ABI35711.1"/>
    <property type="molecule type" value="Genomic_DNA"/>
</dbReference>
<keyword evidence="4" id="KW-1185">Reference proteome</keyword>
<evidence type="ECO:0000313" key="4">
    <source>
        <dbReference type="Proteomes" id="UP000214344"/>
    </source>
</evidence>
<dbReference type="EMBL" id="KC960018">
    <property type="protein sequence ID" value="AGS47888.1"/>
    <property type="molecule type" value="Genomic_DNA"/>
</dbReference>